<keyword evidence="2" id="KW-0963">Cytoplasm</keyword>
<organism evidence="11">
    <name type="scientific">Aphanomyces invadans</name>
    <dbReference type="NCBI Taxonomy" id="157072"/>
    <lineage>
        <taxon>Eukaryota</taxon>
        <taxon>Sar</taxon>
        <taxon>Stramenopiles</taxon>
        <taxon>Oomycota</taxon>
        <taxon>Saprolegniomycetes</taxon>
        <taxon>Saprolegniales</taxon>
        <taxon>Verrucalvaceae</taxon>
        <taxon>Aphanomyces</taxon>
    </lineage>
</organism>
<dbReference type="GO" id="GO:0051231">
    <property type="term" value="P:spindle elongation"/>
    <property type="evidence" value="ECO:0007669"/>
    <property type="project" value="TreeGrafter"/>
</dbReference>
<dbReference type="PROSITE" id="PS00411">
    <property type="entry name" value="KINESIN_MOTOR_1"/>
    <property type="match status" value="1"/>
</dbReference>
<dbReference type="OrthoDB" id="3176171at2759"/>
<dbReference type="GO" id="GO:0005875">
    <property type="term" value="C:microtubule associated complex"/>
    <property type="evidence" value="ECO:0007669"/>
    <property type="project" value="TreeGrafter"/>
</dbReference>
<comment type="subcellular location">
    <subcellularLocation>
        <location evidence="1">Cytoplasm</location>
    </subcellularLocation>
</comment>
<dbReference type="GO" id="GO:0005737">
    <property type="term" value="C:cytoplasm"/>
    <property type="evidence" value="ECO:0007669"/>
    <property type="project" value="UniProtKB-SubCell"/>
</dbReference>
<accession>A0A024U102</accession>
<keyword evidence="7" id="KW-0493">Microtubule</keyword>
<dbReference type="GeneID" id="20084582"/>
<evidence type="ECO:0000256" key="6">
    <source>
        <dbReference type="PROSITE-ProRule" id="PRU00283"/>
    </source>
</evidence>
<feature type="compositionally biased region" description="Basic and acidic residues" evidence="9">
    <location>
        <begin position="753"/>
        <end position="764"/>
    </location>
</feature>
<keyword evidence="3 6" id="KW-0547">Nucleotide-binding</keyword>
<dbReference type="AlphaFoldDB" id="A0A024U102"/>
<dbReference type="InterPro" id="IPR036961">
    <property type="entry name" value="Kinesin_motor_dom_sf"/>
</dbReference>
<feature type="coiled-coil region" evidence="8">
    <location>
        <begin position="655"/>
        <end position="682"/>
    </location>
</feature>
<protein>
    <recommendedName>
        <fullName evidence="7">Kinesin-like protein</fullName>
    </recommendedName>
</protein>
<dbReference type="InterPro" id="IPR001752">
    <property type="entry name" value="Kinesin_motor_dom"/>
</dbReference>
<dbReference type="PANTHER" id="PTHR47969:SF15">
    <property type="entry name" value="CHROMOSOME-ASSOCIATED KINESIN KIF4A-RELATED"/>
    <property type="match status" value="1"/>
</dbReference>
<dbReference type="GO" id="GO:0005524">
    <property type="term" value="F:ATP binding"/>
    <property type="evidence" value="ECO:0007669"/>
    <property type="project" value="UniProtKB-UniRule"/>
</dbReference>
<feature type="coiled-coil region" evidence="8">
    <location>
        <begin position="432"/>
        <end position="459"/>
    </location>
</feature>
<dbReference type="GO" id="GO:0007052">
    <property type="term" value="P:mitotic spindle organization"/>
    <property type="evidence" value="ECO:0007669"/>
    <property type="project" value="TreeGrafter"/>
</dbReference>
<feature type="domain" description="Kinesin motor" evidence="10">
    <location>
        <begin position="14"/>
        <end position="327"/>
    </location>
</feature>
<evidence type="ECO:0000256" key="4">
    <source>
        <dbReference type="ARBA" id="ARBA00022840"/>
    </source>
</evidence>
<dbReference type="GO" id="GO:0003777">
    <property type="term" value="F:microtubule motor activity"/>
    <property type="evidence" value="ECO:0007669"/>
    <property type="project" value="InterPro"/>
</dbReference>
<feature type="compositionally biased region" description="Acidic residues" evidence="9">
    <location>
        <begin position="774"/>
        <end position="797"/>
    </location>
</feature>
<proteinExistence type="inferred from homology"/>
<dbReference type="SMART" id="SM00129">
    <property type="entry name" value="KISc"/>
    <property type="match status" value="1"/>
</dbReference>
<dbReference type="InterPro" id="IPR027640">
    <property type="entry name" value="Kinesin-like_fam"/>
</dbReference>
<dbReference type="GO" id="GO:0007018">
    <property type="term" value="P:microtubule-based movement"/>
    <property type="evidence" value="ECO:0007669"/>
    <property type="project" value="InterPro"/>
</dbReference>
<evidence type="ECO:0000256" key="7">
    <source>
        <dbReference type="RuleBase" id="RU000394"/>
    </source>
</evidence>
<comment type="similarity">
    <text evidence="6 7">Belongs to the TRAFAC class myosin-kinesin ATPase superfamily. Kinesin family.</text>
</comment>
<dbReference type="VEuPathDB" id="FungiDB:H310_07532"/>
<dbReference type="SUPFAM" id="SSF52540">
    <property type="entry name" value="P-loop containing nucleoside triphosphate hydrolases"/>
    <property type="match status" value="1"/>
</dbReference>
<feature type="binding site" evidence="6">
    <location>
        <begin position="90"/>
        <end position="97"/>
    </location>
    <ligand>
        <name>ATP</name>
        <dbReference type="ChEBI" id="CHEBI:30616"/>
    </ligand>
</feature>
<dbReference type="PROSITE" id="PS50067">
    <property type="entry name" value="KINESIN_MOTOR_2"/>
    <property type="match status" value="1"/>
</dbReference>
<reference evidence="11" key="1">
    <citation type="submission" date="2013-12" db="EMBL/GenBank/DDBJ databases">
        <title>The Genome Sequence of Aphanomyces invadans NJM9701.</title>
        <authorList>
            <consortium name="The Broad Institute Genomics Platform"/>
            <person name="Russ C."/>
            <person name="Tyler B."/>
            <person name="van West P."/>
            <person name="Dieguez-Uribeondo J."/>
            <person name="Young S.K."/>
            <person name="Zeng Q."/>
            <person name="Gargeya S."/>
            <person name="Fitzgerald M."/>
            <person name="Abouelleil A."/>
            <person name="Alvarado L."/>
            <person name="Chapman S.B."/>
            <person name="Gainer-Dewar J."/>
            <person name="Goldberg J."/>
            <person name="Griggs A."/>
            <person name="Gujja S."/>
            <person name="Hansen M."/>
            <person name="Howarth C."/>
            <person name="Imamovic A."/>
            <person name="Ireland A."/>
            <person name="Larimer J."/>
            <person name="McCowan C."/>
            <person name="Murphy C."/>
            <person name="Pearson M."/>
            <person name="Poon T.W."/>
            <person name="Priest M."/>
            <person name="Roberts A."/>
            <person name="Saif S."/>
            <person name="Shea T."/>
            <person name="Sykes S."/>
            <person name="Wortman J."/>
            <person name="Nusbaum C."/>
            <person name="Birren B."/>
        </authorList>
    </citation>
    <scope>NUCLEOTIDE SEQUENCE [LARGE SCALE GENOMIC DNA]</scope>
    <source>
        <strain evidence="11">NJM9701</strain>
    </source>
</reference>
<evidence type="ECO:0000256" key="1">
    <source>
        <dbReference type="ARBA" id="ARBA00004496"/>
    </source>
</evidence>
<dbReference type="GO" id="GO:0008017">
    <property type="term" value="F:microtubule binding"/>
    <property type="evidence" value="ECO:0007669"/>
    <property type="project" value="InterPro"/>
</dbReference>
<dbReference type="RefSeq" id="XP_008871141.1">
    <property type="nucleotide sequence ID" value="XM_008872919.1"/>
</dbReference>
<sequence>MSGANNASSADLQGVKVYVRVRPMSTAEVEQGCDSAFAAESTSITLGPKTYTFDKVFDATQSQDHVFSNSAAALLDGFFQGYNATVFAYGQTGSGKTYTMGVEHGGVIPHVVDEVFSRSKKLDTDKMTTVVLKMSYLEIFNEEVFDLLAPTASTSLNVRDDIKRGIVVCGLSEHIVSSTEEVNQLLLQGASKRATASTGMNDTSSRSHAICTLSMHQQPAEDSAKFSKFHLVDLAGSERAKRTLATGDRFKEGVHINQALLTLGKVITALSDKKAFVPYRESKLTRLLQDSLGGNSKTVMIACVSPADSNYEETTSTLRYAERTRCIQNKAVINKDPGACEIKYLRQQVELLQLQLLQAKSTLHAPTHDGLSLSLSSSPVSPSSAVELTRMKKEIALLRQAKEQWKSIAQHQHGDERALTQAVEMEMEADGVLNTSADLENMERVIEEKEAMMALLNSVDEHHIGAELEALGKKYEEKIQTLQTPTKKSQLAVVMAAQTEVRRLQRLHQQGQLKISSLQIELTSMKQLKASLQRKLKTEVVNAQKEQRKQSLTIMQLQRKDAKKQVEIQKLSQLHAHQNTLLKRKNDELVKLQSSKRFKPSEPAVLSTDAATQLVDEVLDVEMTIVGAKAAIKVEIEERIEIAKTLRRTPPGPEKQKIDLQLADKNAVIRKLQQKLDLVEKHHRHSGGTASQLCPSSVQSCHKVIQALLTTTVSAKKRCLELADVDKQLAQTEEQLVEQRATADSLAAEVKRLEVELESRPPKKERPKPKVTTDVEEDEMPSESEDDGGEYDDDSDYTEDRNSRGRTSSGRKDKIKVTAATVTPGDAVAVDCCQCNGKCATKACACRARSGRCGDKCTCKPHKCVNRGSIVAGDVDSNSILQELCGPNHELSLRGIASPAPLKTPILSPFGSKRDKENSGVHVLVTPPPPMVQSCKPKVSKKGLTRGLQASSSSATDCGLPHVKKLFDPNQSFSVNPSSSMSLASQLQML</sequence>
<evidence type="ECO:0000256" key="2">
    <source>
        <dbReference type="ARBA" id="ARBA00022490"/>
    </source>
</evidence>
<dbReference type="Pfam" id="PF00225">
    <property type="entry name" value="Kinesin"/>
    <property type="match status" value="1"/>
</dbReference>
<evidence type="ECO:0000256" key="5">
    <source>
        <dbReference type="ARBA" id="ARBA00023054"/>
    </source>
</evidence>
<evidence type="ECO:0000256" key="3">
    <source>
        <dbReference type="ARBA" id="ARBA00022741"/>
    </source>
</evidence>
<dbReference type="InterPro" id="IPR027417">
    <property type="entry name" value="P-loop_NTPase"/>
</dbReference>
<dbReference type="PRINTS" id="PR00380">
    <property type="entry name" value="KINESINHEAVY"/>
</dbReference>
<dbReference type="EMBL" id="KI913965">
    <property type="protein sequence ID" value="ETW00116.1"/>
    <property type="molecule type" value="Genomic_DNA"/>
</dbReference>
<dbReference type="eggNOG" id="KOG0244">
    <property type="taxonomic scope" value="Eukaryota"/>
</dbReference>
<evidence type="ECO:0000259" key="10">
    <source>
        <dbReference type="PROSITE" id="PS50067"/>
    </source>
</evidence>
<name>A0A024U102_9STRA</name>
<gene>
    <name evidence="11" type="ORF">H310_07532</name>
</gene>
<keyword evidence="6 7" id="KW-0505">Motor protein</keyword>
<evidence type="ECO:0000256" key="9">
    <source>
        <dbReference type="SAM" id="MobiDB-lite"/>
    </source>
</evidence>
<evidence type="ECO:0000256" key="8">
    <source>
        <dbReference type="SAM" id="Coils"/>
    </source>
</evidence>
<evidence type="ECO:0000313" key="11">
    <source>
        <dbReference type="EMBL" id="ETW00116.1"/>
    </source>
</evidence>
<dbReference type="GO" id="GO:0005874">
    <property type="term" value="C:microtubule"/>
    <property type="evidence" value="ECO:0007669"/>
    <property type="project" value="UniProtKB-KW"/>
</dbReference>
<dbReference type="PANTHER" id="PTHR47969">
    <property type="entry name" value="CHROMOSOME-ASSOCIATED KINESIN KIF4A-RELATED"/>
    <property type="match status" value="1"/>
</dbReference>
<keyword evidence="4 6" id="KW-0067">ATP-binding</keyword>
<dbReference type="STRING" id="157072.A0A024U102"/>
<dbReference type="InterPro" id="IPR019821">
    <property type="entry name" value="Kinesin_motor_CS"/>
</dbReference>
<feature type="region of interest" description="Disordered" evidence="9">
    <location>
        <begin position="753"/>
        <end position="812"/>
    </location>
</feature>
<keyword evidence="5 8" id="KW-0175">Coiled coil</keyword>
<dbReference type="Gene3D" id="3.40.850.10">
    <property type="entry name" value="Kinesin motor domain"/>
    <property type="match status" value="1"/>
</dbReference>